<proteinExistence type="predicted"/>
<gene>
    <name evidence="2" type="ORF">TPR58_13770</name>
</gene>
<protein>
    <submittedName>
        <fullName evidence="2">Uncharacterized protein</fullName>
    </submittedName>
</protein>
<accession>A0ABV0B9I7</accession>
<dbReference type="RefSeq" id="WP_346247257.1">
    <property type="nucleotide sequence ID" value="NZ_JBDIZK010000008.1"/>
</dbReference>
<keyword evidence="1" id="KW-0732">Signal</keyword>
<comment type="caution">
    <text evidence="2">The sequence shown here is derived from an EMBL/GenBank/DDBJ whole genome shotgun (WGS) entry which is preliminary data.</text>
</comment>
<evidence type="ECO:0000313" key="3">
    <source>
        <dbReference type="Proteomes" id="UP001427805"/>
    </source>
</evidence>
<feature type="chain" id="PRO_5046828187" evidence="1">
    <location>
        <begin position="25"/>
        <end position="130"/>
    </location>
</feature>
<dbReference type="Proteomes" id="UP001427805">
    <property type="component" value="Unassembled WGS sequence"/>
</dbReference>
<feature type="signal peptide" evidence="1">
    <location>
        <begin position="1"/>
        <end position="24"/>
    </location>
</feature>
<name>A0ABV0B9I7_9SPHN</name>
<dbReference type="EMBL" id="JBDIZK010000008">
    <property type="protein sequence ID" value="MEN3748239.1"/>
    <property type="molecule type" value="Genomic_DNA"/>
</dbReference>
<sequence length="130" mass="13655">MKRIPVIAAMIAAAALVASPPAAASPQVTLTGRTLATPKLAGDLMRTIAGYSRRSAGCATISSAHMQVMSRSYAPRQPTRPATTLGGHFEIWTINACAAAQRFQVAMWPSPRGGAEFAITPLGGRVPLRR</sequence>
<reference evidence="2 3" key="1">
    <citation type="submission" date="2024-05" db="EMBL/GenBank/DDBJ databases">
        <title>Sphingomonas sp. HF-S3 16S ribosomal RNA gene Genome sequencing and assembly.</title>
        <authorList>
            <person name="Lee H."/>
        </authorList>
    </citation>
    <scope>NUCLEOTIDE SEQUENCE [LARGE SCALE GENOMIC DNA]</scope>
    <source>
        <strain evidence="2 3">HF-S3</strain>
    </source>
</reference>
<keyword evidence="3" id="KW-1185">Reference proteome</keyword>
<evidence type="ECO:0000256" key="1">
    <source>
        <dbReference type="SAM" id="SignalP"/>
    </source>
</evidence>
<organism evidence="2 3">
    <name type="scientific">Sphingomonas rustica</name>
    <dbReference type="NCBI Taxonomy" id="3103142"/>
    <lineage>
        <taxon>Bacteria</taxon>
        <taxon>Pseudomonadati</taxon>
        <taxon>Pseudomonadota</taxon>
        <taxon>Alphaproteobacteria</taxon>
        <taxon>Sphingomonadales</taxon>
        <taxon>Sphingomonadaceae</taxon>
        <taxon>Sphingomonas</taxon>
    </lineage>
</organism>
<evidence type="ECO:0000313" key="2">
    <source>
        <dbReference type="EMBL" id="MEN3748239.1"/>
    </source>
</evidence>